<accession>A0A081BM70</accession>
<evidence type="ECO:0000313" key="1">
    <source>
        <dbReference type="EMBL" id="GAK51486.1"/>
    </source>
</evidence>
<gene>
    <name evidence="1" type="ORF">U14_02730</name>
</gene>
<evidence type="ECO:0000313" key="2">
    <source>
        <dbReference type="Proteomes" id="UP000030700"/>
    </source>
</evidence>
<organism evidence="1">
    <name type="scientific">Candidatus Moduliflexus flocculans</name>
    <dbReference type="NCBI Taxonomy" id="1499966"/>
    <lineage>
        <taxon>Bacteria</taxon>
        <taxon>Candidatus Moduliflexota</taxon>
        <taxon>Candidatus Moduliflexia</taxon>
        <taxon>Candidatus Moduliflexales</taxon>
        <taxon>Candidatus Moduliflexaceae</taxon>
    </lineage>
</organism>
<dbReference type="EMBL" id="DF820457">
    <property type="protein sequence ID" value="GAK51486.1"/>
    <property type="molecule type" value="Genomic_DNA"/>
</dbReference>
<name>A0A081BM70_9BACT</name>
<dbReference type="HOGENOM" id="CLU_2420980_0_0_0"/>
<dbReference type="AlphaFoldDB" id="A0A081BM70"/>
<sequence>MPLNHVISFGAHWQKYELVSSENFLTLYLFPLPFNFLVLNVSYHLERPHLANKYCYQYEHGRDFTEQKNLGTLNIWHSCSIGNSGYSIIVF</sequence>
<protein>
    <submittedName>
        <fullName evidence="1">Uncharacterized protein</fullName>
    </submittedName>
</protein>
<keyword evidence="2" id="KW-1185">Reference proteome</keyword>
<reference evidence="1" key="1">
    <citation type="journal article" date="2015" name="PeerJ">
        <title>First genomic representation of candidate bacterial phylum KSB3 points to enhanced environmental sensing as a trigger of wastewater bulking.</title>
        <authorList>
            <person name="Sekiguchi Y."/>
            <person name="Ohashi A."/>
            <person name="Parks D.H."/>
            <person name="Yamauchi T."/>
            <person name="Tyson G.W."/>
            <person name="Hugenholtz P."/>
        </authorList>
    </citation>
    <scope>NUCLEOTIDE SEQUENCE [LARGE SCALE GENOMIC DNA]</scope>
</reference>
<proteinExistence type="predicted"/>
<dbReference type="Proteomes" id="UP000030700">
    <property type="component" value="Unassembled WGS sequence"/>
</dbReference>
<dbReference type="STRING" id="1499966.U14_02730"/>